<dbReference type="Proteomes" id="UP000266861">
    <property type="component" value="Unassembled WGS sequence"/>
</dbReference>
<evidence type="ECO:0000313" key="1">
    <source>
        <dbReference type="EMBL" id="RHZ81002.1"/>
    </source>
</evidence>
<accession>A0A397J256</accession>
<keyword evidence="2" id="KW-1185">Reference proteome</keyword>
<dbReference type="EMBL" id="PQFF01000121">
    <property type="protein sequence ID" value="RHZ81002.1"/>
    <property type="molecule type" value="Genomic_DNA"/>
</dbReference>
<gene>
    <name evidence="1" type="ORF">Glove_130g194</name>
</gene>
<proteinExistence type="predicted"/>
<reference evidence="1 2" key="1">
    <citation type="submission" date="2018-08" db="EMBL/GenBank/DDBJ databases">
        <title>Genome and evolution of the arbuscular mycorrhizal fungus Diversispora epigaea (formerly Glomus versiforme) and its bacterial endosymbionts.</title>
        <authorList>
            <person name="Sun X."/>
            <person name="Fei Z."/>
            <person name="Harrison M."/>
        </authorList>
    </citation>
    <scope>NUCLEOTIDE SEQUENCE [LARGE SCALE GENOMIC DNA]</scope>
    <source>
        <strain evidence="1 2">IT104</strain>
    </source>
</reference>
<protein>
    <submittedName>
        <fullName evidence="1">Uncharacterized protein</fullName>
    </submittedName>
</protein>
<comment type="caution">
    <text evidence="1">The sequence shown here is derived from an EMBL/GenBank/DDBJ whole genome shotgun (WGS) entry which is preliminary data.</text>
</comment>
<organism evidence="1 2">
    <name type="scientific">Diversispora epigaea</name>
    <dbReference type="NCBI Taxonomy" id="1348612"/>
    <lineage>
        <taxon>Eukaryota</taxon>
        <taxon>Fungi</taxon>
        <taxon>Fungi incertae sedis</taxon>
        <taxon>Mucoromycota</taxon>
        <taxon>Glomeromycotina</taxon>
        <taxon>Glomeromycetes</taxon>
        <taxon>Diversisporales</taxon>
        <taxon>Diversisporaceae</taxon>
        <taxon>Diversispora</taxon>
    </lineage>
</organism>
<name>A0A397J256_9GLOM</name>
<dbReference type="AlphaFoldDB" id="A0A397J256"/>
<evidence type="ECO:0000313" key="2">
    <source>
        <dbReference type="Proteomes" id="UP000266861"/>
    </source>
</evidence>
<sequence>MPTEFSVHVDHYVEDLEGKWQFDSLFKQKIQFRNQLSISIKLADALSSFRTIANKSTDSKKTNRLLVIRAKRINEIIKLM</sequence>